<dbReference type="PANTHER" id="PTHR19923:SF0">
    <property type="entry name" value="PLEIOTROPIC REGULATOR 1"/>
    <property type="match status" value="1"/>
</dbReference>
<dbReference type="InterPro" id="IPR019775">
    <property type="entry name" value="WD40_repeat_CS"/>
</dbReference>
<feature type="compositionally biased region" description="Polar residues" evidence="6">
    <location>
        <begin position="1501"/>
        <end position="1514"/>
    </location>
</feature>
<accession>A0ABP0SKD4</accession>
<feature type="compositionally biased region" description="Basic and acidic residues" evidence="6">
    <location>
        <begin position="1416"/>
        <end position="1425"/>
    </location>
</feature>
<feature type="repeat" description="WD" evidence="5">
    <location>
        <begin position="563"/>
        <end position="604"/>
    </location>
</feature>
<feature type="domain" description="FUZ/MON1/HPS1 second Longin" evidence="9">
    <location>
        <begin position="1116"/>
        <end position="1204"/>
    </location>
</feature>
<comment type="catalytic activity">
    <reaction evidence="4">
        <text>ATP + H2O = ADP + phosphate + H(+)</text>
        <dbReference type="Rhea" id="RHEA:13065"/>
        <dbReference type="ChEBI" id="CHEBI:15377"/>
        <dbReference type="ChEBI" id="CHEBI:15378"/>
        <dbReference type="ChEBI" id="CHEBI:30616"/>
        <dbReference type="ChEBI" id="CHEBI:43474"/>
        <dbReference type="ChEBI" id="CHEBI:456216"/>
    </reaction>
</comment>
<dbReference type="Pfam" id="PF00400">
    <property type="entry name" value="WD40"/>
    <property type="match status" value="6"/>
</dbReference>
<feature type="repeat" description="WD" evidence="5">
    <location>
        <begin position="479"/>
        <end position="520"/>
    </location>
</feature>
<protein>
    <submittedName>
        <fullName evidence="10">Pre-mRNA-splicing factor PRP46 (Pre-mRNA-processing protein 46)</fullName>
    </submittedName>
</protein>
<reference evidence="10 11" key="1">
    <citation type="submission" date="2024-02" db="EMBL/GenBank/DDBJ databases">
        <authorList>
            <person name="Chen Y."/>
            <person name="Shah S."/>
            <person name="Dougan E. K."/>
            <person name="Thang M."/>
            <person name="Chan C."/>
        </authorList>
    </citation>
    <scope>NUCLEOTIDE SEQUENCE [LARGE SCALE GENOMIC DNA]</scope>
</reference>
<dbReference type="InterPro" id="IPR001680">
    <property type="entry name" value="WD40_rpt"/>
</dbReference>
<evidence type="ECO:0000259" key="8">
    <source>
        <dbReference type="Pfam" id="PF19036"/>
    </source>
</evidence>
<dbReference type="InterPro" id="IPR036322">
    <property type="entry name" value="WD40_repeat_dom_sf"/>
</dbReference>
<dbReference type="Gene3D" id="2.130.10.10">
    <property type="entry name" value="YVTN repeat-like/Quinoprotein amine dehydrogenase"/>
    <property type="match status" value="1"/>
</dbReference>
<dbReference type="InterPro" id="IPR043129">
    <property type="entry name" value="ATPase_NBD"/>
</dbReference>
<dbReference type="SUPFAM" id="SSF53067">
    <property type="entry name" value="Actin-like ATPase domain"/>
    <property type="match status" value="2"/>
</dbReference>
<feature type="compositionally biased region" description="Basic and acidic residues" evidence="6">
    <location>
        <begin position="1390"/>
        <end position="1403"/>
    </location>
</feature>
<dbReference type="SMART" id="SM00320">
    <property type="entry name" value="WD40"/>
    <property type="match status" value="7"/>
</dbReference>
<dbReference type="InterPro" id="IPR015943">
    <property type="entry name" value="WD40/YVTN_repeat-like_dom_sf"/>
</dbReference>
<gene>
    <name evidence="10" type="ORF">SCF082_LOCUS52323</name>
</gene>
<feature type="region of interest" description="Disordered" evidence="6">
    <location>
        <begin position="1296"/>
        <end position="1316"/>
    </location>
</feature>
<proteinExistence type="inferred from homology"/>
<name>A0ABP0SKD4_9DINO</name>
<comment type="similarity">
    <text evidence="3">Belongs to the WD repeat PRL1/PRL2 family.</text>
</comment>
<dbReference type="InterPro" id="IPR004000">
    <property type="entry name" value="Actin"/>
</dbReference>
<dbReference type="Proteomes" id="UP001642464">
    <property type="component" value="Unassembled WGS sequence"/>
</dbReference>
<feature type="compositionally biased region" description="Acidic residues" evidence="6">
    <location>
        <begin position="1842"/>
        <end position="1855"/>
    </location>
</feature>
<keyword evidence="2" id="KW-0677">Repeat</keyword>
<dbReference type="CDD" id="cd00200">
    <property type="entry name" value="WD40"/>
    <property type="match status" value="1"/>
</dbReference>
<evidence type="ECO:0000256" key="2">
    <source>
        <dbReference type="ARBA" id="ARBA00022737"/>
    </source>
</evidence>
<dbReference type="PRINTS" id="PR00320">
    <property type="entry name" value="GPROTEINBRPT"/>
</dbReference>
<feature type="region of interest" description="Disordered" evidence="6">
    <location>
        <begin position="264"/>
        <end position="309"/>
    </location>
</feature>
<feature type="compositionally biased region" description="Polar residues" evidence="6">
    <location>
        <begin position="1759"/>
        <end position="1772"/>
    </location>
</feature>
<evidence type="ECO:0000256" key="5">
    <source>
        <dbReference type="PROSITE-ProRule" id="PRU00221"/>
    </source>
</evidence>
<dbReference type="SMART" id="SM00268">
    <property type="entry name" value="ACTIN"/>
    <property type="match status" value="1"/>
</dbReference>
<dbReference type="InterPro" id="IPR020472">
    <property type="entry name" value="WD40_PAC1"/>
</dbReference>
<dbReference type="InterPro" id="IPR045241">
    <property type="entry name" value="Prp46/PLRG1-like"/>
</dbReference>
<feature type="repeat" description="WD" evidence="5">
    <location>
        <begin position="521"/>
        <end position="562"/>
    </location>
</feature>
<keyword evidence="11" id="KW-1185">Reference proteome</keyword>
<feature type="compositionally biased region" description="Basic and acidic residues" evidence="6">
    <location>
        <begin position="1773"/>
        <end position="1784"/>
    </location>
</feature>
<dbReference type="InterPro" id="IPR004353">
    <property type="entry name" value="Mon1"/>
</dbReference>
<comment type="caution">
    <text evidence="10">The sequence shown here is derived from an EMBL/GenBank/DDBJ whole genome shotgun (WGS) entry which is preliminary data.</text>
</comment>
<dbReference type="SUPFAM" id="SSF50978">
    <property type="entry name" value="WD40 repeat-like"/>
    <property type="match status" value="1"/>
</dbReference>
<dbReference type="PANTHER" id="PTHR19923">
    <property type="entry name" value="WD40 REPEAT PROTEINPRL1/PRL2-RELATED"/>
    <property type="match status" value="1"/>
</dbReference>
<feature type="domain" description="FUZ/MON1/HPS1 first Longin" evidence="8">
    <location>
        <begin position="955"/>
        <end position="1079"/>
    </location>
</feature>
<evidence type="ECO:0000313" key="11">
    <source>
        <dbReference type="Proteomes" id="UP001642464"/>
    </source>
</evidence>
<dbReference type="Gene3D" id="1.25.40.840">
    <property type="entry name" value="CCR4-NOT transcription complex subunit 1 TTP binding domain"/>
    <property type="match status" value="1"/>
</dbReference>
<evidence type="ECO:0000256" key="1">
    <source>
        <dbReference type="ARBA" id="ARBA00022574"/>
    </source>
</evidence>
<evidence type="ECO:0000256" key="3">
    <source>
        <dbReference type="ARBA" id="ARBA00025726"/>
    </source>
</evidence>
<dbReference type="Pfam" id="PF19036">
    <property type="entry name" value="Fuz_longin_1"/>
    <property type="match status" value="1"/>
</dbReference>
<feature type="region of interest" description="Disordered" evidence="6">
    <location>
        <begin position="1390"/>
        <end position="1515"/>
    </location>
</feature>
<feature type="region of interest" description="Disordered" evidence="6">
    <location>
        <begin position="1838"/>
        <end position="1893"/>
    </location>
</feature>
<dbReference type="Pfam" id="PF16417">
    <property type="entry name" value="CNOT1_TTP_bind"/>
    <property type="match status" value="1"/>
</dbReference>
<dbReference type="Pfam" id="PF00022">
    <property type="entry name" value="Actin"/>
    <property type="match status" value="1"/>
</dbReference>
<feature type="compositionally biased region" description="Low complexity" evidence="6">
    <location>
        <begin position="1303"/>
        <end position="1314"/>
    </location>
</feature>
<dbReference type="InterPro" id="IPR043972">
    <property type="entry name" value="FUZ/MON1/HPS1_longin_1"/>
</dbReference>
<dbReference type="EMBL" id="CAXAMM010044040">
    <property type="protein sequence ID" value="CAK9112858.1"/>
    <property type="molecule type" value="Genomic_DNA"/>
</dbReference>
<feature type="compositionally biased region" description="Basic and acidic residues" evidence="6">
    <location>
        <begin position="278"/>
        <end position="296"/>
    </location>
</feature>
<dbReference type="InterPro" id="IPR032193">
    <property type="entry name" value="CNOT1_TTP_bind"/>
</dbReference>
<dbReference type="InterPro" id="IPR038535">
    <property type="entry name" value="CNOT1_TTP_bind_sf"/>
</dbReference>
<dbReference type="Gene3D" id="3.30.420.40">
    <property type="match status" value="2"/>
</dbReference>
<evidence type="ECO:0000313" key="10">
    <source>
        <dbReference type="EMBL" id="CAK9112858.1"/>
    </source>
</evidence>
<dbReference type="InterPro" id="IPR043971">
    <property type="entry name" value="FUZ/MON1/HPS1_longin_2"/>
</dbReference>
<dbReference type="PROSITE" id="PS50294">
    <property type="entry name" value="WD_REPEATS_REGION"/>
    <property type="match status" value="4"/>
</dbReference>
<dbReference type="Gene3D" id="3.90.640.10">
    <property type="entry name" value="Actin, Chain A, domain 4"/>
    <property type="match status" value="1"/>
</dbReference>
<feature type="region of interest" description="Disordered" evidence="6">
    <location>
        <begin position="1743"/>
        <end position="1803"/>
    </location>
</feature>
<sequence length="1893" mass="209394">MLQLSRPIQNGVVKDWNEMEAVWDYTFKKLGIENPADHKVLQTEAALNPPRNREKMVEIMFERYGFSGVNVSVQAILALNSRGLQSGFVVDSGDGVTHLVPVTEGYLEPALVQRVNLAGRHVTEQLMKLLVGQGHPLNSTTDFETVREVKQKLCYVAYDPEAEKKLAGYVLPDSRTMRVGAERFLAPEILFKPALAGHGDTDGLADLVQPPKPVNLHPAIVQPLMPLAKDGDIAHAHHADLIVKRRPGVLQMCCQLSGEEGGDVLPVGPARANASDPGRQEHGTRAPREGRVRVEETSPFGPGEASKRSELTVSCRKSLKRTHDLFVGNEELKRVEERYEHIRNVPDQVTDENAALPFLRSAPADDATREALPSAITQMLTDGETGQKTSGPAVGPVVPLVPKVSDPSTEIQVRPLRERPEIPKPIWHPPWKLMRIMSGHEGWVRTVAVDPTNEWFASSGNDRLIKIWDLASGVLKLSLTGHVSTVRAVAISDRHPYLFSASEDCEVKCWDLEQNMVIRNYHGHLSGVYTLVLHPTLNILATGGRDGSVRIWDMRTKTGIFVFTGHTNAICSLASQASEPQFLSGSMDRMVRLWDLAAGKCAVTLTNHKKSVRALGIHPLEYTFVSCSSDNNKVWKCPKGAFERNIQGHNAIVNCCAIREGQQGSSQLIAGTDNGYLHFWDWRSGHKFQSLEAIPQPGSMSAENAIFDMALDQSGSRLITAECDKTVKIYREARAKIMLNVFHRYDDIEPLMWNGACLKETIRVDTVGSRGLPAQDPNATPETHPLNWKAHGTRNGSAADSEPKEEDVRTPFSDDLDTEQEEGAATATGPTGFLDANVDVWAVQIRSHERTEVPEEWQDCASEHEAVEAETVPVPGEHASQLWSPDPGPSRPLLPSLASASDACGSPCRSHRIWRKPHRKCREETDETKEWCPWAVSAQTPRPGRAPDPRIAETVFTYSGKPVYSRYGEEDGLSGTTGALSAIVSKMAKFFFNGTSSSDCLRYMLAGDHVFAFLEKGPLWLVCISCTGDLYADLVGLLERVHMQIITILTAGIEKTLVNRPNYDMRGLLGGTEQVVNNIIRWCAQDMLLQCEGVEPLPLPPSIRAIAALKSARLPNVLFAFLMAGQRLLAAVSNRRGGLHRWVLGMVVNIIMSSASLRTGESWIPVCLSRYNDKGFAYAYISFIEGSEIGVVFLSTASDGEQFYAISQQVKETLQQLGEPDCWVGWIANEAAPPNEANLLLREATSKTEVRAAQDFPVDPPNPELDWTPPFCRPGCPIDLSMSTVVPPRVGEWMGAKRQSGTAAESPLAASPESRGGRRAALLATWRRPYRSRQRVKMLFRNYGRCRQLMRTAKVGGCFYVSMAADYQLFLSVPRGISTSVIAQFGLPERPHSESKEKTETTKKKWNPVSCTPPEEANKESEPKQLRRKGKHPPTNTVKETPAKVPPETPEVALAPPKLGKNGRRRGGGRPVVKKGPAASKEPLPMSAAGPRATRATRATCSATKEGASTTGTVESGLAHEVDACQVEGIPEQLFRRFFSQGLDTQEFVGLMRLKAIDKTMRRIHEVVVGILLDDFQRLPYWPEKELLMVGELLGQLIRWELIPHGEPLQKALCCILSALKEPTGSILYRFGHRALEQFLSELDDHDVASEMWLSIHISQRQSHKEEELKKEERLLFNPIMLHKQQVVLLWPPSLLQNGLDEHNLLIRMMLPQVFPVPSGFPNQNAAADLLLTGSRRLNQTEEKSAKWLGNASKAAGSSRGTASKQGPSRSTTELEKEKREARTSKKKSSGKNKKAANSEVESAGRAIRLPVFMEVEMDSMHFHLEAEDLEIFEEWRPSSTNEEDGELLSEDDVLDSQAQDVKGRGREASGCSRGHSWQAPRGRSTPLSRTQK</sequence>
<feature type="compositionally biased region" description="Basic residues" evidence="6">
    <location>
        <begin position="1785"/>
        <end position="1795"/>
    </location>
</feature>
<feature type="repeat" description="WD" evidence="5">
    <location>
        <begin position="437"/>
        <end position="478"/>
    </location>
</feature>
<evidence type="ECO:0000256" key="4">
    <source>
        <dbReference type="ARBA" id="ARBA00049360"/>
    </source>
</evidence>
<organism evidence="10 11">
    <name type="scientific">Durusdinium trenchii</name>
    <dbReference type="NCBI Taxonomy" id="1381693"/>
    <lineage>
        <taxon>Eukaryota</taxon>
        <taxon>Sar</taxon>
        <taxon>Alveolata</taxon>
        <taxon>Dinophyceae</taxon>
        <taxon>Suessiales</taxon>
        <taxon>Symbiodiniaceae</taxon>
        <taxon>Durusdinium</taxon>
    </lineage>
</organism>
<dbReference type="PROSITE" id="PS00678">
    <property type="entry name" value="WD_REPEATS_1"/>
    <property type="match status" value="1"/>
</dbReference>
<feature type="region of interest" description="Disordered" evidence="6">
    <location>
        <begin position="769"/>
        <end position="832"/>
    </location>
</feature>
<evidence type="ECO:0000256" key="6">
    <source>
        <dbReference type="SAM" id="MobiDB-lite"/>
    </source>
</evidence>
<dbReference type="PRINTS" id="PR01546">
    <property type="entry name" value="YEAST73DUF"/>
</dbReference>
<keyword evidence="1 5" id="KW-0853">WD repeat</keyword>
<dbReference type="Pfam" id="PF19037">
    <property type="entry name" value="Fuz_longin_2"/>
    <property type="match status" value="1"/>
</dbReference>
<dbReference type="PROSITE" id="PS50082">
    <property type="entry name" value="WD_REPEATS_2"/>
    <property type="match status" value="4"/>
</dbReference>
<evidence type="ECO:0000259" key="7">
    <source>
        <dbReference type="Pfam" id="PF16417"/>
    </source>
</evidence>
<feature type="domain" description="CCR4-NOT transcription complex subunit 1 TTP binding" evidence="7">
    <location>
        <begin position="1501"/>
        <end position="1646"/>
    </location>
</feature>
<evidence type="ECO:0000259" key="9">
    <source>
        <dbReference type="Pfam" id="PF19037"/>
    </source>
</evidence>